<dbReference type="EMBL" id="RJVA01000013">
    <property type="protein sequence ID" value="ROQ91119.1"/>
    <property type="molecule type" value="Genomic_DNA"/>
</dbReference>
<feature type="domain" description="CBS" evidence="4">
    <location>
        <begin position="69"/>
        <end position="129"/>
    </location>
</feature>
<dbReference type="InterPro" id="IPR046342">
    <property type="entry name" value="CBS_dom_sf"/>
</dbReference>
<feature type="domain" description="CBS" evidence="4">
    <location>
        <begin position="132"/>
        <end position="189"/>
    </location>
</feature>
<dbReference type="GO" id="GO:0005886">
    <property type="term" value="C:plasma membrane"/>
    <property type="evidence" value="ECO:0007669"/>
    <property type="project" value="TreeGrafter"/>
</dbReference>
<dbReference type="Pfam" id="PF00571">
    <property type="entry name" value="CBS"/>
    <property type="match status" value="2"/>
</dbReference>
<dbReference type="Gene3D" id="3.30.465.10">
    <property type="match status" value="1"/>
</dbReference>
<sequence length="290" mass="33047">MEEESAKGLARWLKKALRRLSRIDKPKDLEKQIQQLIDEGEERGLISEDEGEMIQGIFSFRDTVAREIMVPRTDTVAAPQESTVESLIAHIVESGHSRIPIYQNSIDNIIGILHAKDLLQHWGKTDLDLREILRAPYFIPESKKISEVLRDLRHRKSHMAIVIDEYGGTAGVLTMEDIIEEIIGDIMDEYDAEENWLVEQEDGSILVDARLDVEELEDYLDMQFPEGKFESVGGFIISRLGRVPAVREKVVFKNVEMIVEAADSRKVQKVRIRRLQGVLENASAESESSH</sequence>
<evidence type="ECO:0000313" key="5">
    <source>
        <dbReference type="EMBL" id="ROQ91119.1"/>
    </source>
</evidence>
<accession>A0A3N1UNZ7</accession>
<reference evidence="5 6" key="1">
    <citation type="submission" date="2018-11" db="EMBL/GenBank/DDBJ databases">
        <title>Genomic Encyclopedia of Type Strains, Phase IV (KMG-IV): sequencing the most valuable type-strain genomes for metagenomic binning, comparative biology and taxonomic classification.</title>
        <authorList>
            <person name="Goeker M."/>
        </authorList>
    </citation>
    <scope>NUCLEOTIDE SEQUENCE [LARGE SCALE GENOMIC DNA]</scope>
    <source>
        <strain evidence="5 6">DSM 22027</strain>
    </source>
</reference>
<dbReference type="RefSeq" id="WP_245994511.1">
    <property type="nucleotide sequence ID" value="NZ_RJVA01000013.1"/>
</dbReference>
<gene>
    <name evidence="5" type="ORF">EDC27_2396</name>
</gene>
<dbReference type="GO" id="GO:0050660">
    <property type="term" value="F:flavin adenine dinucleotide binding"/>
    <property type="evidence" value="ECO:0007669"/>
    <property type="project" value="InterPro"/>
</dbReference>
<dbReference type="AlphaFoldDB" id="A0A3N1UNZ7"/>
<dbReference type="Pfam" id="PF03471">
    <property type="entry name" value="CorC_HlyC"/>
    <property type="match status" value="1"/>
</dbReference>
<dbReference type="SMART" id="SM01091">
    <property type="entry name" value="CorC_HlyC"/>
    <property type="match status" value="1"/>
</dbReference>
<dbReference type="InterPro" id="IPR000644">
    <property type="entry name" value="CBS_dom"/>
</dbReference>
<evidence type="ECO:0000256" key="3">
    <source>
        <dbReference type="PROSITE-ProRule" id="PRU00703"/>
    </source>
</evidence>
<proteinExistence type="predicted"/>
<dbReference type="InterPro" id="IPR044751">
    <property type="entry name" value="Ion_transp-like_CBS"/>
</dbReference>
<dbReference type="SUPFAM" id="SSF54631">
    <property type="entry name" value="CBS-domain pair"/>
    <property type="match status" value="1"/>
</dbReference>
<dbReference type="InterPro" id="IPR005170">
    <property type="entry name" value="Transptr-assoc_dom"/>
</dbReference>
<dbReference type="Gene3D" id="3.10.580.10">
    <property type="entry name" value="CBS-domain"/>
    <property type="match status" value="1"/>
</dbReference>
<dbReference type="CDD" id="cd04590">
    <property type="entry name" value="CBS_pair_CorC_HlyC_assoc"/>
    <property type="match status" value="1"/>
</dbReference>
<dbReference type="SMART" id="SM00116">
    <property type="entry name" value="CBS"/>
    <property type="match status" value="2"/>
</dbReference>
<dbReference type="FunFam" id="3.10.580.10:FF:000002">
    <property type="entry name" value="Magnesium/cobalt efflux protein CorC"/>
    <property type="match status" value="1"/>
</dbReference>
<keyword evidence="2 3" id="KW-0129">CBS domain</keyword>
<dbReference type="InterPro" id="IPR036318">
    <property type="entry name" value="FAD-bd_PCMH-like_sf"/>
</dbReference>
<dbReference type="InterPro" id="IPR016169">
    <property type="entry name" value="FAD-bd_PCMH_sub2"/>
</dbReference>
<evidence type="ECO:0000259" key="4">
    <source>
        <dbReference type="PROSITE" id="PS51371"/>
    </source>
</evidence>
<evidence type="ECO:0000256" key="2">
    <source>
        <dbReference type="ARBA" id="ARBA00023122"/>
    </source>
</evidence>
<keyword evidence="6" id="KW-1185">Reference proteome</keyword>
<dbReference type="SUPFAM" id="SSF56176">
    <property type="entry name" value="FAD-binding/transporter-associated domain-like"/>
    <property type="match status" value="1"/>
</dbReference>
<organism evidence="5 6">
    <name type="scientific">Desulfosoma caldarium</name>
    <dbReference type="NCBI Taxonomy" id="610254"/>
    <lineage>
        <taxon>Bacteria</taxon>
        <taxon>Pseudomonadati</taxon>
        <taxon>Thermodesulfobacteriota</taxon>
        <taxon>Syntrophobacteria</taxon>
        <taxon>Syntrophobacterales</taxon>
        <taxon>Syntrophobacteraceae</taxon>
        <taxon>Desulfosoma</taxon>
    </lineage>
</organism>
<comment type="caution">
    <text evidence="5">The sequence shown here is derived from an EMBL/GenBank/DDBJ whole genome shotgun (WGS) entry which is preliminary data.</text>
</comment>
<keyword evidence="1" id="KW-0677">Repeat</keyword>
<evidence type="ECO:0000313" key="6">
    <source>
        <dbReference type="Proteomes" id="UP000276223"/>
    </source>
</evidence>
<dbReference type="PANTHER" id="PTHR22777">
    <property type="entry name" value="HEMOLYSIN-RELATED"/>
    <property type="match status" value="1"/>
</dbReference>
<dbReference type="PANTHER" id="PTHR22777:SF17">
    <property type="entry name" value="UPF0053 PROTEIN SLL0260"/>
    <property type="match status" value="1"/>
</dbReference>
<evidence type="ECO:0000256" key="1">
    <source>
        <dbReference type="ARBA" id="ARBA00022737"/>
    </source>
</evidence>
<dbReference type="PROSITE" id="PS51371">
    <property type="entry name" value="CBS"/>
    <property type="match status" value="2"/>
</dbReference>
<name>A0A3N1UNZ7_9BACT</name>
<protein>
    <submittedName>
        <fullName evidence="5">Magnesium and cobalt transporter</fullName>
    </submittedName>
</protein>
<dbReference type="Proteomes" id="UP000276223">
    <property type="component" value="Unassembled WGS sequence"/>
</dbReference>